<proteinExistence type="predicted"/>
<comment type="caution">
    <text evidence="1">The sequence shown here is derived from an EMBL/GenBank/DDBJ whole genome shotgun (WGS) entry which is preliminary data.</text>
</comment>
<reference evidence="2" key="1">
    <citation type="journal article" date="2019" name="Int. J. Syst. Evol. Microbiol.">
        <title>The Global Catalogue of Microorganisms (GCM) 10K type strain sequencing project: providing services to taxonomists for standard genome sequencing and annotation.</title>
        <authorList>
            <consortium name="The Broad Institute Genomics Platform"/>
            <consortium name="The Broad Institute Genome Sequencing Center for Infectious Disease"/>
            <person name="Wu L."/>
            <person name="Ma J."/>
        </authorList>
    </citation>
    <scope>NUCLEOTIDE SEQUENCE [LARGE SCALE GENOMIC DNA]</scope>
    <source>
        <strain evidence="2">JCM 18019</strain>
    </source>
</reference>
<keyword evidence="2" id="KW-1185">Reference proteome</keyword>
<name>A0ABP9MHK7_9FLAO</name>
<dbReference type="Proteomes" id="UP001500353">
    <property type="component" value="Unassembled WGS sequence"/>
</dbReference>
<evidence type="ECO:0000313" key="2">
    <source>
        <dbReference type="Proteomes" id="UP001500353"/>
    </source>
</evidence>
<gene>
    <name evidence="1" type="ORF">GCM10023210_31110</name>
</gene>
<protein>
    <submittedName>
        <fullName evidence="1">Uncharacterized protein</fullName>
    </submittedName>
</protein>
<evidence type="ECO:0000313" key="1">
    <source>
        <dbReference type="EMBL" id="GAA5096824.1"/>
    </source>
</evidence>
<dbReference type="EMBL" id="BAABHX010000005">
    <property type="protein sequence ID" value="GAA5096824.1"/>
    <property type="molecule type" value="Genomic_DNA"/>
</dbReference>
<sequence>MDYKRHIEFLESIQNDRWMILQLNNTIIGIGKETEFEKLKEPLRLMLKEVRKTQNPFSLSDGSIVNEKEHKKLLKIIIDIIDLLNDFYGNYKTL</sequence>
<accession>A0ABP9MHK7</accession>
<organism evidence="1 2">
    <name type="scientific">Chryseobacterium ginsengisoli</name>
    <dbReference type="NCBI Taxonomy" id="363853"/>
    <lineage>
        <taxon>Bacteria</taxon>
        <taxon>Pseudomonadati</taxon>
        <taxon>Bacteroidota</taxon>
        <taxon>Flavobacteriia</taxon>
        <taxon>Flavobacteriales</taxon>
        <taxon>Weeksellaceae</taxon>
        <taxon>Chryseobacterium group</taxon>
        <taxon>Chryseobacterium</taxon>
    </lineage>
</organism>